<evidence type="ECO:0000256" key="5">
    <source>
        <dbReference type="ARBA" id="ARBA00093465"/>
    </source>
</evidence>
<reference evidence="9" key="1">
    <citation type="submission" date="2025-08" db="UniProtKB">
        <authorList>
            <consortium name="RefSeq"/>
        </authorList>
    </citation>
    <scope>IDENTIFICATION</scope>
    <source>
        <strain evidence="9">OHB3-1</strain>
    </source>
</reference>
<evidence type="ECO:0000313" key="8">
    <source>
        <dbReference type="Proteomes" id="UP000504603"/>
    </source>
</evidence>
<feature type="region of interest" description="Disordered" evidence="6">
    <location>
        <begin position="192"/>
        <end position="229"/>
    </location>
</feature>
<evidence type="ECO:0000259" key="7">
    <source>
        <dbReference type="Pfam" id="PF25220"/>
    </source>
</evidence>
<sequence length="271" mass="29559">MEAPKRNLRARKPLSDCTNTVLSSQSSASNFSSVIKPRRRVIKSAVKDAVNNEKKGESSFTSASASLNLQASNPSSDCLPTEPNPSSDCLPTEPNSSSDCLPTEPNASSDCLPTEPNASSDCLPTEPSSSSLPAEASTPTRRADLPSSSGTDRVSEPQSFYSRRHPTNKRKSTEIAFTPFIFATASKIHTMGEKRDGYSSPSKARTVPCKKQNMYSDLSPRNVMRQRGTIYGKDESKIELPREFVEKQKAYFSEVDAFDLVVEEAKSSDSE</sequence>
<protein>
    <submittedName>
        <fullName evidence="9">Uncharacterized protein LOC111006488 isoform X1</fullName>
    </submittedName>
</protein>
<keyword evidence="1" id="KW-0132">Cell division</keyword>
<keyword evidence="4" id="KW-0131">Cell cycle</keyword>
<dbReference type="GO" id="GO:0051301">
    <property type="term" value="P:cell division"/>
    <property type="evidence" value="ECO:0007669"/>
    <property type="project" value="UniProtKB-KW"/>
</dbReference>
<feature type="region of interest" description="Disordered" evidence="6">
    <location>
        <begin position="1"/>
        <end position="172"/>
    </location>
</feature>
<accession>A0A6J1C164</accession>
<proteinExistence type="inferred from homology"/>
<gene>
    <name evidence="9" type="primary">LOC111006488</name>
</gene>
<dbReference type="GO" id="GO:0005634">
    <property type="term" value="C:nucleus"/>
    <property type="evidence" value="ECO:0007669"/>
    <property type="project" value="UniProtKB-SubCell"/>
</dbReference>
<evidence type="ECO:0000256" key="6">
    <source>
        <dbReference type="SAM" id="MobiDB-lite"/>
    </source>
</evidence>
<evidence type="ECO:0000256" key="3">
    <source>
        <dbReference type="ARBA" id="ARBA00023242"/>
    </source>
</evidence>
<feature type="domain" description="Sororin C-terminal region" evidence="7">
    <location>
        <begin position="241"/>
        <end position="263"/>
    </location>
</feature>
<evidence type="ECO:0000313" key="9">
    <source>
        <dbReference type="RefSeq" id="XP_022134148.1"/>
    </source>
</evidence>
<dbReference type="KEGG" id="mcha:111006488"/>
<name>A0A6J1C164_MOMCH</name>
<dbReference type="RefSeq" id="XP_022134148.1">
    <property type="nucleotide sequence ID" value="XM_022278456.1"/>
</dbReference>
<feature type="compositionally biased region" description="Low complexity" evidence="6">
    <location>
        <begin position="23"/>
        <end position="33"/>
    </location>
</feature>
<keyword evidence="3" id="KW-0539">Nucleus</keyword>
<evidence type="ECO:0000256" key="2">
    <source>
        <dbReference type="ARBA" id="ARBA00022776"/>
    </source>
</evidence>
<feature type="compositionally biased region" description="Low complexity" evidence="6">
    <location>
        <begin position="123"/>
        <end position="139"/>
    </location>
</feature>
<feature type="compositionally biased region" description="Low complexity" evidence="6">
    <location>
        <begin position="62"/>
        <end position="76"/>
    </location>
</feature>
<dbReference type="OrthoDB" id="1903589at2759"/>
<feature type="compositionally biased region" description="Polar residues" evidence="6">
    <location>
        <begin position="146"/>
        <end position="161"/>
    </location>
</feature>
<comment type="similarity">
    <text evidence="5">Belongs to the sororin family.</text>
</comment>
<organism evidence="8 9">
    <name type="scientific">Momordica charantia</name>
    <name type="common">Bitter gourd</name>
    <name type="synonym">Balsam pear</name>
    <dbReference type="NCBI Taxonomy" id="3673"/>
    <lineage>
        <taxon>Eukaryota</taxon>
        <taxon>Viridiplantae</taxon>
        <taxon>Streptophyta</taxon>
        <taxon>Embryophyta</taxon>
        <taxon>Tracheophyta</taxon>
        <taxon>Spermatophyta</taxon>
        <taxon>Magnoliopsida</taxon>
        <taxon>eudicotyledons</taxon>
        <taxon>Gunneridae</taxon>
        <taxon>Pentapetalae</taxon>
        <taxon>rosids</taxon>
        <taxon>fabids</taxon>
        <taxon>Cucurbitales</taxon>
        <taxon>Cucurbitaceae</taxon>
        <taxon>Momordiceae</taxon>
        <taxon>Momordica</taxon>
    </lineage>
</organism>
<dbReference type="Proteomes" id="UP000504603">
    <property type="component" value="Unplaced"/>
</dbReference>
<evidence type="ECO:0000256" key="4">
    <source>
        <dbReference type="ARBA" id="ARBA00023306"/>
    </source>
</evidence>
<keyword evidence="8" id="KW-1185">Reference proteome</keyword>
<evidence type="ECO:0000256" key="1">
    <source>
        <dbReference type="ARBA" id="ARBA00022618"/>
    </source>
</evidence>
<dbReference type="Pfam" id="PF25220">
    <property type="entry name" value="Sororin_C"/>
    <property type="match status" value="1"/>
</dbReference>
<dbReference type="PANTHER" id="PTHR35740:SF1">
    <property type="entry name" value="OS12G0111700 PROTEIN"/>
    <property type="match status" value="1"/>
</dbReference>
<feature type="compositionally biased region" description="Basic residues" evidence="6">
    <location>
        <begin position="1"/>
        <end position="12"/>
    </location>
</feature>
<keyword evidence="2" id="KW-0498">Mitosis</keyword>
<dbReference type="InterPro" id="IPR057337">
    <property type="entry name" value="Sororin_C"/>
</dbReference>
<dbReference type="GeneID" id="111006488"/>
<dbReference type="PANTHER" id="PTHR35740">
    <property type="entry name" value="OS12G0111700 PROTEIN"/>
    <property type="match status" value="1"/>
</dbReference>
<feature type="compositionally biased region" description="Polar residues" evidence="6">
    <location>
        <begin position="84"/>
        <end position="122"/>
    </location>
</feature>
<dbReference type="AlphaFoldDB" id="A0A6J1C164"/>